<dbReference type="AlphaFoldDB" id="A0A0A9UQ76"/>
<protein>
    <submittedName>
        <fullName evidence="1">Uncharacterized protein</fullName>
    </submittedName>
</protein>
<reference evidence="1" key="1">
    <citation type="submission" date="2014-09" db="EMBL/GenBank/DDBJ databases">
        <authorList>
            <person name="Magalhaes I.L.F."/>
            <person name="Oliveira U."/>
            <person name="Santos F.R."/>
            <person name="Vidigal T.H.D.A."/>
            <person name="Brescovit A.D."/>
            <person name="Santos A.J."/>
        </authorList>
    </citation>
    <scope>NUCLEOTIDE SEQUENCE</scope>
    <source>
        <tissue evidence="1">Shoot tissue taken approximately 20 cm above the soil surface</tissue>
    </source>
</reference>
<sequence length="26" mass="3173">MEDGEVRRRLVYLAKPRRRPVFPALF</sequence>
<accession>A0A0A9UQ76</accession>
<name>A0A0A9UQ76_ARUDO</name>
<organism evidence="1">
    <name type="scientific">Arundo donax</name>
    <name type="common">Giant reed</name>
    <name type="synonym">Donax arundinaceus</name>
    <dbReference type="NCBI Taxonomy" id="35708"/>
    <lineage>
        <taxon>Eukaryota</taxon>
        <taxon>Viridiplantae</taxon>
        <taxon>Streptophyta</taxon>
        <taxon>Embryophyta</taxon>
        <taxon>Tracheophyta</taxon>
        <taxon>Spermatophyta</taxon>
        <taxon>Magnoliopsida</taxon>
        <taxon>Liliopsida</taxon>
        <taxon>Poales</taxon>
        <taxon>Poaceae</taxon>
        <taxon>PACMAD clade</taxon>
        <taxon>Arundinoideae</taxon>
        <taxon>Arundineae</taxon>
        <taxon>Arundo</taxon>
    </lineage>
</organism>
<dbReference type="EMBL" id="GBRH01178336">
    <property type="protein sequence ID" value="JAE19560.1"/>
    <property type="molecule type" value="Transcribed_RNA"/>
</dbReference>
<reference evidence="1" key="2">
    <citation type="journal article" date="2015" name="Data Brief">
        <title>Shoot transcriptome of the giant reed, Arundo donax.</title>
        <authorList>
            <person name="Barrero R.A."/>
            <person name="Guerrero F.D."/>
            <person name="Moolhuijzen P."/>
            <person name="Goolsby J.A."/>
            <person name="Tidwell J."/>
            <person name="Bellgard S.E."/>
            <person name="Bellgard M.I."/>
        </authorList>
    </citation>
    <scope>NUCLEOTIDE SEQUENCE</scope>
    <source>
        <tissue evidence="1">Shoot tissue taken approximately 20 cm above the soil surface</tissue>
    </source>
</reference>
<proteinExistence type="predicted"/>
<evidence type="ECO:0000313" key="1">
    <source>
        <dbReference type="EMBL" id="JAE19560.1"/>
    </source>
</evidence>